<protein>
    <recommendedName>
        <fullName evidence="1">Replication-associated protein ORF2/G2P domain-containing protein</fullName>
    </recommendedName>
</protein>
<organism evidence="2 3">
    <name type="scientific">Crenobacter cavernae</name>
    <dbReference type="NCBI Taxonomy" id="2290923"/>
    <lineage>
        <taxon>Bacteria</taxon>
        <taxon>Pseudomonadati</taxon>
        <taxon>Pseudomonadota</taxon>
        <taxon>Betaproteobacteria</taxon>
        <taxon>Neisseriales</taxon>
        <taxon>Neisseriaceae</taxon>
        <taxon>Crenobacter</taxon>
    </lineage>
</organism>
<dbReference type="EMBL" id="CP031337">
    <property type="protein sequence ID" value="AXK40770.1"/>
    <property type="molecule type" value="Genomic_DNA"/>
</dbReference>
<evidence type="ECO:0000259" key="1">
    <source>
        <dbReference type="Pfam" id="PF23343"/>
    </source>
</evidence>
<evidence type="ECO:0000313" key="2">
    <source>
        <dbReference type="EMBL" id="AXK40770.1"/>
    </source>
</evidence>
<evidence type="ECO:0000313" key="3">
    <source>
        <dbReference type="Proteomes" id="UP000254537"/>
    </source>
</evidence>
<dbReference type="OrthoDB" id="9129069at2"/>
<dbReference type="Pfam" id="PF23343">
    <property type="entry name" value="REP_ORF2-G2P"/>
    <property type="match status" value="1"/>
</dbReference>
<name>A0A345YA18_9NEIS</name>
<dbReference type="AlphaFoldDB" id="A0A345YA18"/>
<dbReference type="Proteomes" id="UP000254537">
    <property type="component" value="Chromosome"/>
</dbReference>
<dbReference type="InterPro" id="IPR056906">
    <property type="entry name" value="ORF2/G2P_dom"/>
</dbReference>
<feature type="domain" description="Replication-associated protein ORF2/G2P" evidence="1">
    <location>
        <begin position="55"/>
        <end position="147"/>
    </location>
</feature>
<sequence length="234" mass="26491">MPSAASVTRFAELVKKIETSATPSARKRKTAARRKLSRVIREQRRDAKAAKRRAVVVTLTYSDRATYTKKHISAFVDALRGVLHRLGHRFPYAWVFEKAGQLHYHLMLWLPRGYKLDFARLEKWWPWGSTWVESCRSVKAWERYMAKFDSMAKLPKGARFCGHGGLDEAGKTAVARAGMPRWLTMLLPAGHRARRCPGGGWVDSVTGEIYRSPYVWTPRGAVLAAISPPTCHLG</sequence>
<proteinExistence type="predicted"/>
<gene>
    <name evidence="2" type="ORF">DWG20_00200</name>
</gene>
<dbReference type="KEGG" id="ccah:DWG20_00200"/>
<accession>A0A345YA18</accession>
<reference evidence="2 3" key="1">
    <citation type="submission" date="2018-07" db="EMBL/GenBank/DDBJ databases">
        <title>Crenobacter cavernae sp. nov., isolated from a karst cave.</title>
        <authorList>
            <person name="Zhu H."/>
        </authorList>
    </citation>
    <scope>NUCLEOTIDE SEQUENCE [LARGE SCALE GENOMIC DNA]</scope>
    <source>
        <strain evidence="2 3">K1W11S-77</strain>
    </source>
</reference>